<dbReference type="CDD" id="cd10316">
    <property type="entry name" value="RGL4_M"/>
    <property type="match status" value="1"/>
</dbReference>
<evidence type="ECO:0000313" key="4">
    <source>
        <dbReference type="Proteomes" id="UP001419268"/>
    </source>
</evidence>
<dbReference type="Proteomes" id="UP001419268">
    <property type="component" value="Unassembled WGS sequence"/>
</dbReference>
<accession>A0AAP0L9I6</accession>
<organism evidence="3 4">
    <name type="scientific">Stephania cephalantha</name>
    <dbReference type="NCBI Taxonomy" id="152367"/>
    <lineage>
        <taxon>Eukaryota</taxon>
        <taxon>Viridiplantae</taxon>
        <taxon>Streptophyta</taxon>
        <taxon>Embryophyta</taxon>
        <taxon>Tracheophyta</taxon>
        <taxon>Spermatophyta</taxon>
        <taxon>Magnoliopsida</taxon>
        <taxon>Ranunculales</taxon>
        <taxon>Menispermaceae</taxon>
        <taxon>Menispermoideae</taxon>
        <taxon>Cissampelideae</taxon>
        <taxon>Stephania</taxon>
    </lineage>
</organism>
<dbReference type="PANTHER" id="PTHR32018">
    <property type="entry name" value="RHAMNOGALACTURONATE LYASE FAMILY PROTEIN"/>
    <property type="match status" value="1"/>
</dbReference>
<dbReference type="EMBL" id="JBBNAG010000001">
    <property type="protein sequence ID" value="KAK9167022.1"/>
    <property type="molecule type" value="Genomic_DNA"/>
</dbReference>
<protein>
    <recommendedName>
        <fullName evidence="2">Rhamnogalacturonan lyase domain-containing protein</fullName>
    </recommendedName>
</protein>
<comment type="caution">
    <text evidence="3">The sequence shown here is derived from an EMBL/GenBank/DDBJ whole genome shotgun (WGS) entry which is preliminary data.</text>
</comment>
<gene>
    <name evidence="3" type="ORF">Scep_002213</name>
</gene>
<dbReference type="AlphaFoldDB" id="A0AAP0L9I6"/>
<reference evidence="3 4" key="1">
    <citation type="submission" date="2024-01" db="EMBL/GenBank/DDBJ databases">
        <title>Genome assemblies of Stephania.</title>
        <authorList>
            <person name="Yang L."/>
        </authorList>
    </citation>
    <scope>NUCLEOTIDE SEQUENCE [LARGE SCALE GENOMIC DNA]</scope>
    <source>
        <strain evidence="3">JXDWG</strain>
        <tissue evidence="3">Leaf</tissue>
    </source>
</reference>
<dbReference type="PANTHER" id="PTHR32018:SF1">
    <property type="entry name" value="RHAMNOGALACTURONAN ENDOLYASE"/>
    <property type="match status" value="1"/>
</dbReference>
<sequence>MPSSPTSLGRGATATTPHSPPYPPTTSTTAPTTPSTMHSDRRGSVYGRLLVHDRFVHKESKLSNSAYIGLARPGVAGSWQTEGKGYQFWTRTNADGVFSINNDLVYTVGASDYTKDWFYAQVTRKNKDNTFMNSG</sequence>
<proteinExistence type="predicted"/>
<evidence type="ECO:0000259" key="2">
    <source>
        <dbReference type="Pfam" id="PF14686"/>
    </source>
</evidence>
<keyword evidence="4" id="KW-1185">Reference proteome</keyword>
<evidence type="ECO:0000313" key="3">
    <source>
        <dbReference type="EMBL" id="KAK9167022.1"/>
    </source>
</evidence>
<dbReference type="InterPro" id="IPR051850">
    <property type="entry name" value="Polysacch_Lyase_4"/>
</dbReference>
<feature type="compositionally biased region" description="Low complexity" evidence="1">
    <location>
        <begin position="25"/>
        <end position="36"/>
    </location>
</feature>
<name>A0AAP0L9I6_9MAGN</name>
<feature type="domain" description="Rhamnogalacturonan lyase" evidence="2">
    <location>
        <begin position="64"/>
        <end position="102"/>
    </location>
</feature>
<dbReference type="Pfam" id="PF14686">
    <property type="entry name" value="fn3_3"/>
    <property type="match status" value="1"/>
</dbReference>
<feature type="region of interest" description="Disordered" evidence="1">
    <location>
        <begin position="1"/>
        <end position="43"/>
    </location>
</feature>
<dbReference type="InterPro" id="IPR029413">
    <property type="entry name" value="RG-lyase_II"/>
</dbReference>
<evidence type="ECO:0000256" key="1">
    <source>
        <dbReference type="SAM" id="MobiDB-lite"/>
    </source>
</evidence>